<dbReference type="NCBIfam" id="TIGR01509">
    <property type="entry name" value="HAD-SF-IA-v3"/>
    <property type="match status" value="1"/>
</dbReference>
<dbReference type="InterPro" id="IPR051806">
    <property type="entry name" value="HAD-like_SPP"/>
</dbReference>
<dbReference type="InterPro" id="IPR006439">
    <property type="entry name" value="HAD-SF_hydro_IA"/>
</dbReference>
<keyword evidence="2" id="KW-1185">Reference proteome</keyword>
<dbReference type="SFLD" id="SFLDG01129">
    <property type="entry name" value="C1.5:_HAD__Beta-PGM__Phosphata"/>
    <property type="match status" value="1"/>
</dbReference>
<dbReference type="Pfam" id="PF13419">
    <property type="entry name" value="HAD_2"/>
    <property type="match status" value="1"/>
</dbReference>
<dbReference type="SFLD" id="SFLDS00003">
    <property type="entry name" value="Haloacid_Dehalogenase"/>
    <property type="match status" value="1"/>
</dbReference>
<sequence>MFVRALLLDLDGTLVDSTPAVDRCWKRWCQEHGVDPTGLADLHGLRSADAVAAVLPPERVAPALERLDELELADLDDVVALPGAAEVLAAGGGDRAAIVTSAGRALAGKRLAAAGLRAPRVLVTADDVTRGKPDPEPYLTASRLLGVPAEDCLVVEDAAAGVAAARAAGMRSVGVGTNPDVGALPADLVVSTLTELRWARRDGGVEVVRR</sequence>
<dbReference type="InterPro" id="IPR023214">
    <property type="entry name" value="HAD_sf"/>
</dbReference>
<dbReference type="Gene3D" id="1.10.150.240">
    <property type="entry name" value="Putative phosphatase, domain 2"/>
    <property type="match status" value="1"/>
</dbReference>
<accession>A0ABT1JLC4</accession>
<protein>
    <submittedName>
        <fullName evidence="1">Sugar-phosphatase</fullName>
    </submittedName>
</protein>
<dbReference type="PRINTS" id="PR00413">
    <property type="entry name" value="HADHALOGNASE"/>
</dbReference>
<dbReference type="Proteomes" id="UP000791080">
    <property type="component" value="Unassembled WGS sequence"/>
</dbReference>
<proteinExistence type="predicted"/>
<dbReference type="Gene3D" id="3.40.50.1000">
    <property type="entry name" value="HAD superfamily/HAD-like"/>
    <property type="match status" value="1"/>
</dbReference>
<dbReference type="NCBIfam" id="TIGR01549">
    <property type="entry name" value="HAD-SF-IA-v1"/>
    <property type="match status" value="1"/>
</dbReference>
<evidence type="ECO:0000313" key="1">
    <source>
        <dbReference type="EMBL" id="MCP2333137.1"/>
    </source>
</evidence>
<organism evidence="1 2">
    <name type="scientific">Actinoalloteichus caeruleus DSM 43889</name>
    <dbReference type="NCBI Taxonomy" id="1120930"/>
    <lineage>
        <taxon>Bacteria</taxon>
        <taxon>Bacillati</taxon>
        <taxon>Actinomycetota</taxon>
        <taxon>Actinomycetes</taxon>
        <taxon>Pseudonocardiales</taxon>
        <taxon>Pseudonocardiaceae</taxon>
        <taxon>Actinoalloteichus</taxon>
        <taxon>Actinoalloteichus cyanogriseus</taxon>
    </lineage>
</organism>
<dbReference type="SUPFAM" id="SSF56784">
    <property type="entry name" value="HAD-like"/>
    <property type="match status" value="1"/>
</dbReference>
<dbReference type="InterPro" id="IPR036412">
    <property type="entry name" value="HAD-like_sf"/>
</dbReference>
<evidence type="ECO:0000313" key="2">
    <source>
        <dbReference type="Proteomes" id="UP000791080"/>
    </source>
</evidence>
<dbReference type="PANTHER" id="PTHR43481:SF4">
    <property type="entry name" value="GLYCEROL-1-PHOSPHATE PHOSPHOHYDROLASE 1-RELATED"/>
    <property type="match status" value="1"/>
</dbReference>
<name>A0ABT1JLC4_ACTCY</name>
<dbReference type="RefSeq" id="WP_026419742.1">
    <property type="nucleotide sequence ID" value="NZ_AUBJ02000001.1"/>
</dbReference>
<dbReference type="InterPro" id="IPR023198">
    <property type="entry name" value="PGP-like_dom2"/>
</dbReference>
<dbReference type="InterPro" id="IPR041492">
    <property type="entry name" value="HAD_2"/>
</dbReference>
<comment type="caution">
    <text evidence="1">The sequence shown here is derived from an EMBL/GenBank/DDBJ whole genome shotgun (WGS) entry which is preliminary data.</text>
</comment>
<dbReference type="EMBL" id="AUBJ02000001">
    <property type="protein sequence ID" value="MCP2333137.1"/>
    <property type="molecule type" value="Genomic_DNA"/>
</dbReference>
<gene>
    <name evidence="1" type="ORF">G443_003407</name>
</gene>
<reference evidence="1 2" key="2">
    <citation type="submission" date="2022-06" db="EMBL/GenBank/DDBJ databases">
        <title>Genomic Encyclopedia of Type Strains, Phase I: the one thousand microbial genomes (KMG-I) project.</title>
        <authorList>
            <person name="Kyrpides N."/>
        </authorList>
    </citation>
    <scope>NUCLEOTIDE SEQUENCE [LARGE SCALE GENOMIC DNA]</scope>
    <source>
        <strain evidence="1 2">DSM 43889</strain>
    </source>
</reference>
<dbReference type="PANTHER" id="PTHR43481">
    <property type="entry name" value="FRUCTOSE-1-PHOSPHATE PHOSPHATASE"/>
    <property type="match status" value="1"/>
</dbReference>
<reference evidence="1 2" key="1">
    <citation type="submission" date="2013-07" db="EMBL/GenBank/DDBJ databases">
        <authorList>
            <consortium name="DOE Joint Genome Institute"/>
            <person name="Reeve W."/>
            <person name="Huntemann M."/>
            <person name="Han J."/>
            <person name="Chen A."/>
            <person name="Kyrpides N."/>
            <person name="Mavromatis K."/>
            <person name="Markowitz V."/>
            <person name="Palaniappan K."/>
            <person name="Ivanova N."/>
            <person name="Schaumberg A."/>
            <person name="Pati A."/>
            <person name="Liolios K."/>
            <person name="Nordberg H.P."/>
            <person name="Cantor M.N."/>
            <person name="Hua S.X."/>
            <person name="Woyke T."/>
        </authorList>
    </citation>
    <scope>NUCLEOTIDE SEQUENCE [LARGE SCALE GENOMIC DNA]</scope>
    <source>
        <strain evidence="1 2">DSM 43889</strain>
    </source>
</reference>